<dbReference type="GO" id="GO:0016020">
    <property type="term" value="C:membrane"/>
    <property type="evidence" value="ECO:0007669"/>
    <property type="project" value="UniProtKB-SubCell"/>
</dbReference>
<keyword evidence="2 4" id="KW-0472">Membrane</keyword>
<dbReference type="PANTHER" id="PTHR37042">
    <property type="entry name" value="OUTER MEMBRANE PROTEIN RV1973"/>
    <property type="match status" value="1"/>
</dbReference>
<feature type="region of interest" description="Disordered" evidence="3">
    <location>
        <begin position="19"/>
        <end position="76"/>
    </location>
</feature>
<keyword evidence="4" id="KW-1133">Transmembrane helix</keyword>
<sequence length="260" mass="27712">MAPTDPTPPDADDFLAENRANRAKARADAEAKAAKAKGKVTESDDPDAIDRAESDETALHEATDDDSAADRVPRRLASTPKAVQSGLLGRRRVVVGLLSGLGIAVIVLAALAGFYGYRYYDARDQLAQAGPSSQFGKQAMDTARDYAAAIGTYDPDNYADLDRRIRDISTPSFADSYIASSQDARKGNANAKGTSKAVSKYAGLESLSATKAVVLVTLDQTVKVPDLSAAEPDGIAYQSRVKITLKRDGDRWLISDLETV</sequence>
<name>A0A848KXS0_9ACTN</name>
<dbReference type="RefSeq" id="WP_170193752.1">
    <property type="nucleotide sequence ID" value="NZ_JABBNB010000007.1"/>
</dbReference>
<feature type="compositionally biased region" description="Basic and acidic residues" evidence="3">
    <location>
        <begin position="48"/>
        <end position="73"/>
    </location>
</feature>
<protein>
    <recommendedName>
        <fullName evidence="7">Mce-associated membrane protein</fullName>
    </recommendedName>
</protein>
<evidence type="ECO:0008006" key="7">
    <source>
        <dbReference type="Google" id="ProtNLM"/>
    </source>
</evidence>
<evidence type="ECO:0000256" key="2">
    <source>
        <dbReference type="ARBA" id="ARBA00023136"/>
    </source>
</evidence>
<evidence type="ECO:0000256" key="4">
    <source>
        <dbReference type="SAM" id="Phobius"/>
    </source>
</evidence>
<evidence type="ECO:0000313" key="5">
    <source>
        <dbReference type="EMBL" id="NMO01243.1"/>
    </source>
</evidence>
<organism evidence="5 6">
    <name type="scientific">Gordonia asplenii</name>
    <dbReference type="NCBI Taxonomy" id="2725283"/>
    <lineage>
        <taxon>Bacteria</taxon>
        <taxon>Bacillati</taxon>
        <taxon>Actinomycetota</taxon>
        <taxon>Actinomycetes</taxon>
        <taxon>Mycobacteriales</taxon>
        <taxon>Gordoniaceae</taxon>
        <taxon>Gordonia</taxon>
    </lineage>
</organism>
<reference evidence="5 6" key="1">
    <citation type="submission" date="2020-04" db="EMBL/GenBank/DDBJ databases">
        <title>Gordonia sp. nov. TBRC 11910.</title>
        <authorList>
            <person name="Suriyachadkun C."/>
        </authorList>
    </citation>
    <scope>NUCLEOTIDE SEQUENCE [LARGE SCALE GENOMIC DNA]</scope>
    <source>
        <strain evidence="5 6">TBRC 11910</strain>
    </source>
</reference>
<proteinExistence type="predicted"/>
<comment type="caution">
    <text evidence="5">The sequence shown here is derived from an EMBL/GenBank/DDBJ whole genome shotgun (WGS) entry which is preliminary data.</text>
</comment>
<accession>A0A848KXS0</accession>
<comment type="subcellular location">
    <subcellularLocation>
        <location evidence="1">Membrane</location>
    </subcellularLocation>
</comment>
<dbReference type="AlphaFoldDB" id="A0A848KXS0"/>
<dbReference type="Proteomes" id="UP000550729">
    <property type="component" value="Unassembled WGS sequence"/>
</dbReference>
<gene>
    <name evidence="5" type="ORF">HH308_08435</name>
</gene>
<evidence type="ECO:0000256" key="1">
    <source>
        <dbReference type="ARBA" id="ARBA00004370"/>
    </source>
</evidence>
<evidence type="ECO:0000313" key="6">
    <source>
        <dbReference type="Proteomes" id="UP000550729"/>
    </source>
</evidence>
<keyword evidence="4" id="KW-0812">Transmembrane</keyword>
<dbReference type="EMBL" id="JABBNB010000007">
    <property type="protein sequence ID" value="NMO01243.1"/>
    <property type="molecule type" value="Genomic_DNA"/>
</dbReference>
<dbReference type="PANTHER" id="PTHR37042:SF4">
    <property type="entry name" value="OUTER MEMBRANE PROTEIN RV1973"/>
    <property type="match status" value="1"/>
</dbReference>
<feature type="transmembrane region" description="Helical" evidence="4">
    <location>
        <begin position="93"/>
        <end position="117"/>
    </location>
</feature>
<evidence type="ECO:0000256" key="3">
    <source>
        <dbReference type="SAM" id="MobiDB-lite"/>
    </source>
</evidence>
<keyword evidence="6" id="KW-1185">Reference proteome</keyword>